<accession>A0A832I8B8</accession>
<keyword evidence="2 3" id="KW-0560">Oxidoreductase</keyword>
<dbReference type="AlphaFoldDB" id="A0A832I8B8"/>
<evidence type="ECO:0000313" key="3">
    <source>
        <dbReference type="EMBL" id="HGZ79877.1"/>
    </source>
</evidence>
<dbReference type="Gene3D" id="3.40.50.720">
    <property type="entry name" value="NAD(P)-binding Rossmann-like Domain"/>
    <property type="match status" value="1"/>
</dbReference>
<sequence>MVLGVLESFSLNGKVAIVTGASRGLGQAMAIGLAEAGADIVGVSRSTEQQEETKKAVESLGRKYVGIGLDLRDLGKVATIVDVAVREFGTVDILINNAGVIRRAPVIEYSEKDWDEVMDVNLKSVFLLSQKFARYLIENQKKGKIINIASMLSFQGGIYTAAYTVSKHGILGLTRLLANELARYNINVNAIAPGYMVTDNTEALRKDEKRYNEILSRIPMGRWGLPEDLKGAVVFLASEASDYVTGSVLVVDGGWLSR</sequence>
<evidence type="ECO:0000256" key="2">
    <source>
        <dbReference type="ARBA" id="ARBA00023002"/>
    </source>
</evidence>
<dbReference type="PROSITE" id="PS00061">
    <property type="entry name" value="ADH_SHORT"/>
    <property type="match status" value="1"/>
</dbReference>
<reference evidence="3" key="1">
    <citation type="journal article" date="2020" name="mSystems">
        <title>Genome- and Community-Level Interaction Insights into Carbon Utilization and Element Cycling Functions of Hydrothermarchaeota in Hydrothermal Sediment.</title>
        <authorList>
            <person name="Zhou Z."/>
            <person name="Liu Y."/>
            <person name="Xu W."/>
            <person name="Pan J."/>
            <person name="Luo Z.H."/>
            <person name="Li M."/>
        </authorList>
    </citation>
    <scope>NUCLEOTIDE SEQUENCE [LARGE SCALE GENOMIC DNA]</scope>
    <source>
        <strain evidence="3">SpSt-86</strain>
    </source>
</reference>
<dbReference type="SUPFAM" id="SSF51735">
    <property type="entry name" value="NAD(P)-binding Rossmann-fold domains"/>
    <property type="match status" value="1"/>
</dbReference>
<comment type="similarity">
    <text evidence="1">Belongs to the short-chain dehydrogenases/reductases (SDR) family.</text>
</comment>
<dbReference type="NCBIfam" id="TIGR01832">
    <property type="entry name" value="kduD"/>
    <property type="match status" value="1"/>
</dbReference>
<dbReference type="PRINTS" id="PR00080">
    <property type="entry name" value="SDRFAMILY"/>
</dbReference>
<dbReference type="GO" id="GO:0051287">
    <property type="term" value="F:NAD binding"/>
    <property type="evidence" value="ECO:0007669"/>
    <property type="project" value="InterPro"/>
</dbReference>
<dbReference type="InterPro" id="IPR002347">
    <property type="entry name" value="SDR_fam"/>
</dbReference>
<proteinExistence type="inferred from homology"/>
<dbReference type="PANTHER" id="PTHR42760:SF5">
    <property type="entry name" value="2-DEHYDRO-3-DEOXY-D-GLUCONATE 5-DEHYDROGENASE"/>
    <property type="match status" value="1"/>
</dbReference>
<evidence type="ECO:0000256" key="1">
    <source>
        <dbReference type="ARBA" id="ARBA00006484"/>
    </source>
</evidence>
<protein>
    <submittedName>
        <fullName evidence="3">2-dehydro-3-deoxy-D-gluconate 5-dehydrogenase KduD</fullName>
        <ecNumber evidence="3">1.1.1.127</ecNumber>
    </submittedName>
</protein>
<dbReference type="CDD" id="cd05347">
    <property type="entry name" value="Ga5DH-like_SDR_c"/>
    <property type="match status" value="1"/>
</dbReference>
<dbReference type="NCBIfam" id="NF005559">
    <property type="entry name" value="PRK07231.1"/>
    <property type="match status" value="1"/>
</dbReference>
<dbReference type="GO" id="GO:0047001">
    <property type="term" value="F:2-dehydro-3-deoxy-D-gluconate 5-dehydrogenase activity"/>
    <property type="evidence" value="ECO:0007669"/>
    <property type="project" value="UniProtKB-EC"/>
</dbReference>
<dbReference type="FunFam" id="3.40.50.720:FF:000084">
    <property type="entry name" value="Short-chain dehydrogenase reductase"/>
    <property type="match status" value="1"/>
</dbReference>
<dbReference type="GO" id="GO:0008678">
    <property type="term" value="F:2-deoxy-D-gluconate 3-dehydrogenase activity"/>
    <property type="evidence" value="ECO:0007669"/>
    <property type="project" value="InterPro"/>
</dbReference>
<dbReference type="InterPro" id="IPR036291">
    <property type="entry name" value="NAD(P)-bd_dom_sf"/>
</dbReference>
<dbReference type="PRINTS" id="PR00081">
    <property type="entry name" value="GDHRDH"/>
</dbReference>
<dbReference type="InterPro" id="IPR011286">
    <property type="entry name" value="2-deoxy-D-gluc_3_DH"/>
</dbReference>
<gene>
    <name evidence="3" type="primary">kduD</name>
    <name evidence="3" type="ORF">ENW55_07825</name>
</gene>
<dbReference type="Pfam" id="PF13561">
    <property type="entry name" value="adh_short_C2"/>
    <property type="match status" value="1"/>
</dbReference>
<dbReference type="InterPro" id="IPR020904">
    <property type="entry name" value="Sc_DH/Rdtase_CS"/>
</dbReference>
<dbReference type="PANTHER" id="PTHR42760">
    <property type="entry name" value="SHORT-CHAIN DEHYDROGENASES/REDUCTASES FAMILY MEMBER"/>
    <property type="match status" value="1"/>
</dbReference>
<dbReference type="EMBL" id="DTKQ01000052">
    <property type="protein sequence ID" value="HGZ79877.1"/>
    <property type="molecule type" value="Genomic_DNA"/>
</dbReference>
<organism evidence="3">
    <name type="scientific">Pseudothermotoga hypogea</name>
    <dbReference type="NCBI Taxonomy" id="57487"/>
    <lineage>
        <taxon>Bacteria</taxon>
        <taxon>Thermotogati</taxon>
        <taxon>Thermotogota</taxon>
        <taxon>Thermotogae</taxon>
        <taxon>Thermotogales</taxon>
        <taxon>Thermotogaceae</taxon>
        <taxon>Pseudothermotoga</taxon>
    </lineage>
</organism>
<comment type="caution">
    <text evidence="3">The sequence shown here is derived from an EMBL/GenBank/DDBJ whole genome shotgun (WGS) entry which is preliminary data.</text>
</comment>
<dbReference type="EC" id="1.1.1.127" evidence="3"/>
<name>A0A832I8B8_9THEM</name>